<feature type="transmembrane region" description="Helical" evidence="7">
    <location>
        <begin position="248"/>
        <end position="265"/>
    </location>
</feature>
<evidence type="ECO:0000256" key="5">
    <source>
        <dbReference type="ARBA" id="ARBA00022989"/>
    </source>
</evidence>
<reference evidence="9 10" key="1">
    <citation type="submission" date="2021-08" db="EMBL/GenBank/DDBJ databases">
        <title>Streptomyces sp. PTM05 isolated from lichen.</title>
        <authorList>
            <person name="Somphong A."/>
            <person name="Phongsopitanun W."/>
            <person name="Tanasupawat S."/>
        </authorList>
    </citation>
    <scope>NUCLEOTIDE SEQUENCE [LARGE SCALE GENOMIC DNA]</scope>
    <source>
        <strain evidence="9 10">Ptm05</strain>
    </source>
</reference>
<evidence type="ECO:0000313" key="10">
    <source>
        <dbReference type="Proteomes" id="UP001198565"/>
    </source>
</evidence>
<evidence type="ECO:0000256" key="1">
    <source>
        <dbReference type="ARBA" id="ARBA00004651"/>
    </source>
</evidence>
<feature type="transmembrane region" description="Helical" evidence="7">
    <location>
        <begin position="86"/>
        <end position="108"/>
    </location>
</feature>
<evidence type="ECO:0000256" key="7">
    <source>
        <dbReference type="RuleBase" id="RU363032"/>
    </source>
</evidence>
<evidence type="ECO:0000259" key="8">
    <source>
        <dbReference type="PROSITE" id="PS50928"/>
    </source>
</evidence>
<feature type="transmembrane region" description="Helical" evidence="7">
    <location>
        <begin position="50"/>
        <end position="74"/>
    </location>
</feature>
<comment type="similarity">
    <text evidence="7">Belongs to the binding-protein-dependent transport system permease family.</text>
</comment>
<dbReference type="Gene3D" id="1.10.3720.10">
    <property type="entry name" value="MetI-like"/>
    <property type="match status" value="1"/>
</dbReference>
<comment type="subcellular location">
    <subcellularLocation>
        <location evidence="1 7">Cell membrane</location>
        <topology evidence="1 7">Multi-pass membrane protein</topology>
    </subcellularLocation>
</comment>
<keyword evidence="2 7" id="KW-0813">Transport</keyword>
<name>A0ABS7R4V1_9ACTN</name>
<evidence type="ECO:0000256" key="6">
    <source>
        <dbReference type="ARBA" id="ARBA00023136"/>
    </source>
</evidence>
<organism evidence="9 10">
    <name type="scientific">Streptantibioticus parmotrematis</name>
    <dbReference type="NCBI Taxonomy" id="2873249"/>
    <lineage>
        <taxon>Bacteria</taxon>
        <taxon>Bacillati</taxon>
        <taxon>Actinomycetota</taxon>
        <taxon>Actinomycetes</taxon>
        <taxon>Kitasatosporales</taxon>
        <taxon>Streptomycetaceae</taxon>
        <taxon>Streptantibioticus</taxon>
    </lineage>
</organism>
<accession>A0ABS7R4V1</accession>
<proteinExistence type="inferred from homology"/>
<dbReference type="PANTHER" id="PTHR43227">
    <property type="entry name" value="BLL4140 PROTEIN"/>
    <property type="match status" value="1"/>
</dbReference>
<feature type="transmembrane region" description="Helical" evidence="7">
    <location>
        <begin position="188"/>
        <end position="208"/>
    </location>
</feature>
<dbReference type="Pfam" id="PF00528">
    <property type="entry name" value="BPD_transp_1"/>
    <property type="match status" value="1"/>
</dbReference>
<keyword evidence="10" id="KW-1185">Reference proteome</keyword>
<feature type="domain" description="ABC transmembrane type-1" evidence="8">
    <location>
        <begin position="50"/>
        <end position="261"/>
    </location>
</feature>
<keyword evidence="4 7" id="KW-0812">Transmembrane</keyword>
<dbReference type="EMBL" id="JAINVZ010000034">
    <property type="protein sequence ID" value="MBY8889052.1"/>
    <property type="molecule type" value="Genomic_DNA"/>
</dbReference>
<feature type="transmembrane region" description="Helical" evidence="7">
    <location>
        <begin position="142"/>
        <end position="162"/>
    </location>
</feature>
<dbReference type="InterPro" id="IPR035906">
    <property type="entry name" value="MetI-like_sf"/>
</dbReference>
<evidence type="ECO:0000313" key="9">
    <source>
        <dbReference type="EMBL" id="MBY8889052.1"/>
    </source>
</evidence>
<dbReference type="PANTHER" id="PTHR43227:SF8">
    <property type="entry name" value="DIACETYLCHITOBIOSE UPTAKE SYSTEM PERMEASE PROTEIN DASB"/>
    <property type="match status" value="1"/>
</dbReference>
<gene>
    <name evidence="9" type="ORF">K7472_30030</name>
</gene>
<evidence type="ECO:0000256" key="4">
    <source>
        <dbReference type="ARBA" id="ARBA00022692"/>
    </source>
</evidence>
<keyword evidence="3" id="KW-1003">Cell membrane</keyword>
<evidence type="ECO:0000256" key="3">
    <source>
        <dbReference type="ARBA" id="ARBA00022475"/>
    </source>
</evidence>
<dbReference type="InterPro" id="IPR000515">
    <property type="entry name" value="MetI-like"/>
</dbReference>
<comment type="caution">
    <text evidence="9">The sequence shown here is derived from an EMBL/GenBank/DDBJ whole genome shotgun (WGS) entry which is preliminary data.</text>
</comment>
<protein>
    <submittedName>
        <fullName evidence="9">Sugar ABC transporter permease</fullName>
    </submittedName>
</protein>
<dbReference type="CDD" id="cd06261">
    <property type="entry name" value="TM_PBP2"/>
    <property type="match status" value="1"/>
</dbReference>
<dbReference type="Proteomes" id="UP001198565">
    <property type="component" value="Unassembled WGS sequence"/>
</dbReference>
<keyword evidence="5 7" id="KW-1133">Transmembrane helix</keyword>
<evidence type="ECO:0000256" key="2">
    <source>
        <dbReference type="ARBA" id="ARBA00022448"/>
    </source>
</evidence>
<dbReference type="SUPFAM" id="SSF161098">
    <property type="entry name" value="MetI-like"/>
    <property type="match status" value="1"/>
</dbReference>
<dbReference type="InterPro" id="IPR050809">
    <property type="entry name" value="UgpAE/MalFG_permease"/>
</dbReference>
<sequence>MYLAPIGYTVYQSLFQEHRSGLGLSAPTKVFAGLANYRAALDDSGFRGSLLRVLLIGVVQVPVMLALSLTLALLLDARRTLFKRFFRLAFFLPYALPGVIGALMWSFLVAPGLSPITAAAHHVGLHLDLTSNSLLAPTIGNMLTWGWTGYNMLIIYSALQAIPPELSEAATMDGCSAFGIAWRIKIPLVRPALVLTTVFSIIGTAQLYNEPAILHNVAPNLSSDYTPIFAAYDAVDAGNFDYAATESVILALLAFVLSFGFLRLVQRRGAAL</sequence>
<dbReference type="PROSITE" id="PS50928">
    <property type="entry name" value="ABC_TM1"/>
    <property type="match status" value="1"/>
</dbReference>
<keyword evidence="6 7" id="KW-0472">Membrane</keyword>